<accession>A0A8J8T2D9</accession>
<evidence type="ECO:0000313" key="16">
    <source>
        <dbReference type="Proteomes" id="UP000785679"/>
    </source>
</evidence>
<dbReference type="GO" id="GO:0005739">
    <property type="term" value="C:mitochondrion"/>
    <property type="evidence" value="ECO:0007669"/>
    <property type="project" value="UniProtKB-SubCell"/>
</dbReference>
<dbReference type="Pfam" id="PF00108">
    <property type="entry name" value="Thiolase_N"/>
    <property type="match status" value="1"/>
</dbReference>
<dbReference type="CDD" id="cd00751">
    <property type="entry name" value="thiolase"/>
    <property type="match status" value="1"/>
</dbReference>
<dbReference type="NCBIfam" id="TIGR01930">
    <property type="entry name" value="AcCoA-C-Actrans"/>
    <property type="match status" value="1"/>
</dbReference>
<evidence type="ECO:0000256" key="11">
    <source>
        <dbReference type="PIRSR" id="PIRSR000429-1"/>
    </source>
</evidence>
<evidence type="ECO:0000256" key="4">
    <source>
        <dbReference type="ARBA" id="ARBA00012705"/>
    </source>
</evidence>
<keyword evidence="10 12" id="KW-0012">Acyltransferase</keyword>
<dbReference type="GO" id="GO:0003985">
    <property type="term" value="F:acetyl-CoA C-acetyltransferase activity"/>
    <property type="evidence" value="ECO:0007669"/>
    <property type="project" value="UniProtKB-EC"/>
</dbReference>
<keyword evidence="9" id="KW-0496">Mitochondrion</keyword>
<comment type="similarity">
    <text evidence="2 12">Belongs to the thiolase-like superfamily. Thiolase family.</text>
</comment>
<evidence type="ECO:0000256" key="3">
    <source>
        <dbReference type="ARBA" id="ARBA00011881"/>
    </source>
</evidence>
<keyword evidence="8" id="KW-0630">Potassium</keyword>
<reference evidence="15" key="1">
    <citation type="submission" date="2019-06" db="EMBL/GenBank/DDBJ databases">
        <authorList>
            <person name="Zheng W."/>
        </authorList>
    </citation>
    <scope>NUCLEOTIDE SEQUENCE</scope>
    <source>
        <strain evidence="15">QDHG01</strain>
    </source>
</reference>
<proteinExistence type="inferred from homology"/>
<evidence type="ECO:0000256" key="10">
    <source>
        <dbReference type="ARBA" id="ARBA00023315"/>
    </source>
</evidence>
<evidence type="ECO:0000256" key="8">
    <source>
        <dbReference type="ARBA" id="ARBA00022958"/>
    </source>
</evidence>
<gene>
    <name evidence="15" type="ORF">FGO68_gene3114</name>
</gene>
<keyword evidence="6" id="KW-0479">Metal-binding</keyword>
<keyword evidence="16" id="KW-1185">Reference proteome</keyword>
<dbReference type="InterPro" id="IPR020617">
    <property type="entry name" value="Thiolase_C"/>
</dbReference>
<feature type="domain" description="Thiolase C-terminal" evidence="14">
    <location>
        <begin position="280"/>
        <end position="402"/>
    </location>
</feature>
<evidence type="ECO:0000256" key="12">
    <source>
        <dbReference type="RuleBase" id="RU003557"/>
    </source>
</evidence>
<dbReference type="InterPro" id="IPR020615">
    <property type="entry name" value="Thiolase_acyl_enz_int_AS"/>
</dbReference>
<dbReference type="PROSITE" id="PS00099">
    <property type="entry name" value="THIOLASE_3"/>
    <property type="match status" value="1"/>
</dbReference>
<feature type="domain" description="Thiolase N-terminal" evidence="13">
    <location>
        <begin position="16"/>
        <end position="273"/>
    </location>
</feature>
<comment type="subcellular location">
    <subcellularLocation>
        <location evidence="1">Mitochondrion</location>
    </subcellularLocation>
</comment>
<dbReference type="GO" id="GO:0046872">
    <property type="term" value="F:metal ion binding"/>
    <property type="evidence" value="ECO:0007669"/>
    <property type="project" value="UniProtKB-KW"/>
</dbReference>
<dbReference type="InterPro" id="IPR020613">
    <property type="entry name" value="Thiolase_CS"/>
</dbReference>
<comment type="caution">
    <text evidence="15">The sequence shown here is derived from an EMBL/GenBank/DDBJ whole genome shotgun (WGS) entry which is preliminary data.</text>
</comment>
<evidence type="ECO:0000259" key="14">
    <source>
        <dbReference type="Pfam" id="PF02803"/>
    </source>
</evidence>
<sequence>MSLIQQGKRMFAKRNVVIVAAKRTPIGTFMGGLSNLTGPQLSTIATKATIQAAGITPEDVEEVYLGNVIQAGQGQAPARQVTLGSGLRVDTPSTTVNKVCASGMKTVMLGATAIRAGDRNIVLAGGFESMSKAPHYLFLRKPTGYGHVQAVDSIQFDGLTDVYNNILMGACTEKICSELGITREAQDQFAIESYNRAIATQKAGLFDWEIVDVVETDNKGKEKRVSKDEECQKFLPEKFASLKPAFAKNGTITAANSSKLNDGACSILIMSEETAKERGLKPLARILGYEDAEVAPIDFGIAPAKAIPRLLKRNNMTVKDVDYFELNEAFAAVGLANTKLLELDSARLNAFGGAVALGHPVGMSGARIILTLINVLKNKNGTIGVAAICNGGGGASSILIERLN</sequence>
<comment type="subunit">
    <text evidence="3">Homotetramer.</text>
</comment>
<evidence type="ECO:0000256" key="7">
    <source>
        <dbReference type="ARBA" id="ARBA00022946"/>
    </source>
</evidence>
<dbReference type="PROSITE" id="PS00737">
    <property type="entry name" value="THIOLASE_2"/>
    <property type="match status" value="1"/>
</dbReference>
<evidence type="ECO:0000313" key="15">
    <source>
        <dbReference type="EMBL" id="TNV79340.1"/>
    </source>
</evidence>
<dbReference type="EMBL" id="RRYP01009045">
    <property type="protein sequence ID" value="TNV79340.1"/>
    <property type="molecule type" value="Genomic_DNA"/>
</dbReference>
<organism evidence="15 16">
    <name type="scientific">Halteria grandinella</name>
    <dbReference type="NCBI Taxonomy" id="5974"/>
    <lineage>
        <taxon>Eukaryota</taxon>
        <taxon>Sar</taxon>
        <taxon>Alveolata</taxon>
        <taxon>Ciliophora</taxon>
        <taxon>Intramacronucleata</taxon>
        <taxon>Spirotrichea</taxon>
        <taxon>Stichotrichia</taxon>
        <taxon>Sporadotrichida</taxon>
        <taxon>Halteriidae</taxon>
        <taxon>Halteria</taxon>
    </lineage>
</organism>
<dbReference type="PANTHER" id="PTHR18919">
    <property type="entry name" value="ACETYL-COA C-ACYLTRANSFERASE"/>
    <property type="match status" value="1"/>
</dbReference>
<dbReference type="GO" id="GO:0006635">
    <property type="term" value="P:fatty acid beta-oxidation"/>
    <property type="evidence" value="ECO:0007669"/>
    <property type="project" value="TreeGrafter"/>
</dbReference>
<evidence type="ECO:0000256" key="1">
    <source>
        <dbReference type="ARBA" id="ARBA00004173"/>
    </source>
</evidence>
<dbReference type="FunFam" id="3.40.47.10:FF:000007">
    <property type="entry name" value="acetyl-CoA acetyltransferase, mitochondrial"/>
    <property type="match status" value="1"/>
</dbReference>
<feature type="active site" description="Proton acceptor" evidence="11">
    <location>
        <position position="389"/>
    </location>
</feature>
<dbReference type="Gene3D" id="3.40.47.10">
    <property type="match status" value="1"/>
</dbReference>
<dbReference type="PANTHER" id="PTHR18919:SF156">
    <property type="entry name" value="ACETYL-COA ACETYLTRANSFERASE, MITOCHONDRIAL"/>
    <property type="match status" value="1"/>
</dbReference>
<dbReference type="EC" id="2.3.1.9" evidence="4"/>
<feature type="active site" description="Proton acceptor" evidence="11">
    <location>
        <position position="359"/>
    </location>
</feature>
<protein>
    <recommendedName>
        <fullName evidence="4">acetyl-CoA C-acetyltransferase</fullName>
        <ecNumber evidence="4">2.3.1.9</ecNumber>
    </recommendedName>
</protein>
<dbReference type="SUPFAM" id="SSF53901">
    <property type="entry name" value="Thiolase-like"/>
    <property type="match status" value="2"/>
</dbReference>
<dbReference type="Pfam" id="PF02803">
    <property type="entry name" value="Thiolase_C"/>
    <property type="match status" value="1"/>
</dbReference>
<dbReference type="PROSITE" id="PS00098">
    <property type="entry name" value="THIOLASE_1"/>
    <property type="match status" value="1"/>
</dbReference>
<dbReference type="InterPro" id="IPR020616">
    <property type="entry name" value="Thiolase_N"/>
</dbReference>
<dbReference type="Proteomes" id="UP000785679">
    <property type="component" value="Unassembled WGS sequence"/>
</dbReference>
<dbReference type="InterPro" id="IPR016039">
    <property type="entry name" value="Thiolase-like"/>
</dbReference>
<keyword evidence="5 12" id="KW-0808">Transferase</keyword>
<keyword evidence="7" id="KW-0809">Transit peptide</keyword>
<dbReference type="InterPro" id="IPR020610">
    <property type="entry name" value="Thiolase_AS"/>
</dbReference>
<evidence type="ECO:0000256" key="5">
    <source>
        <dbReference type="ARBA" id="ARBA00022679"/>
    </source>
</evidence>
<dbReference type="InterPro" id="IPR002155">
    <property type="entry name" value="Thiolase"/>
</dbReference>
<evidence type="ECO:0000256" key="9">
    <source>
        <dbReference type="ARBA" id="ARBA00023128"/>
    </source>
</evidence>
<dbReference type="AlphaFoldDB" id="A0A8J8T2D9"/>
<evidence type="ECO:0000259" key="13">
    <source>
        <dbReference type="Pfam" id="PF00108"/>
    </source>
</evidence>
<feature type="active site" description="Acyl-thioester intermediate" evidence="11">
    <location>
        <position position="100"/>
    </location>
</feature>
<evidence type="ECO:0000256" key="6">
    <source>
        <dbReference type="ARBA" id="ARBA00022723"/>
    </source>
</evidence>
<dbReference type="OrthoDB" id="5404651at2759"/>
<name>A0A8J8T2D9_HALGN</name>
<evidence type="ECO:0000256" key="2">
    <source>
        <dbReference type="ARBA" id="ARBA00010982"/>
    </source>
</evidence>
<dbReference type="PIRSF" id="PIRSF000429">
    <property type="entry name" value="Ac-CoA_Ac_transf"/>
    <property type="match status" value="1"/>
</dbReference>